<gene>
    <name evidence="3" type="ORF">APUTEX25_005848</name>
</gene>
<proteinExistence type="predicted"/>
<evidence type="ECO:0000313" key="3">
    <source>
        <dbReference type="EMBL" id="RMZ55807.1"/>
    </source>
</evidence>
<name>A0A3M7KZN6_AUXPR</name>
<dbReference type="Proteomes" id="UP000279271">
    <property type="component" value="Unassembled WGS sequence"/>
</dbReference>
<reference evidence="4" key="1">
    <citation type="journal article" date="2018" name="Algal Res.">
        <title>Characterization of plant carbon substrate utilization by Auxenochlorella protothecoides.</title>
        <authorList>
            <person name="Vogler B.W."/>
            <person name="Starkenburg S.R."/>
            <person name="Sudasinghe N."/>
            <person name="Schambach J.Y."/>
            <person name="Rollin J.A."/>
            <person name="Pattathil S."/>
            <person name="Barry A.N."/>
        </authorList>
    </citation>
    <scope>NUCLEOTIDE SEQUENCE [LARGE SCALE GENOMIC DNA]</scope>
    <source>
        <strain evidence="4">UTEX 25</strain>
    </source>
</reference>
<accession>A0A3M7KZN6</accession>
<keyword evidence="2" id="KW-0812">Transmembrane</keyword>
<feature type="transmembrane region" description="Helical" evidence="2">
    <location>
        <begin position="92"/>
        <end position="110"/>
    </location>
</feature>
<evidence type="ECO:0000256" key="1">
    <source>
        <dbReference type="SAM" id="MobiDB-lite"/>
    </source>
</evidence>
<dbReference type="EMBL" id="QOKY01000159">
    <property type="protein sequence ID" value="RMZ55807.1"/>
    <property type="molecule type" value="Genomic_DNA"/>
</dbReference>
<protein>
    <submittedName>
        <fullName evidence="3">Uncharacterized protein</fullName>
    </submittedName>
</protein>
<keyword evidence="2" id="KW-1133">Transmembrane helix</keyword>
<evidence type="ECO:0000256" key="2">
    <source>
        <dbReference type="SAM" id="Phobius"/>
    </source>
</evidence>
<feature type="region of interest" description="Disordered" evidence="1">
    <location>
        <begin position="60"/>
        <end position="86"/>
    </location>
</feature>
<keyword evidence="2" id="KW-0472">Membrane</keyword>
<organism evidence="3 4">
    <name type="scientific">Auxenochlorella protothecoides</name>
    <name type="common">Green microalga</name>
    <name type="synonym">Chlorella protothecoides</name>
    <dbReference type="NCBI Taxonomy" id="3075"/>
    <lineage>
        <taxon>Eukaryota</taxon>
        <taxon>Viridiplantae</taxon>
        <taxon>Chlorophyta</taxon>
        <taxon>core chlorophytes</taxon>
        <taxon>Trebouxiophyceae</taxon>
        <taxon>Chlorellales</taxon>
        <taxon>Chlorellaceae</taxon>
        <taxon>Auxenochlorella</taxon>
    </lineage>
</organism>
<dbReference type="AlphaFoldDB" id="A0A3M7KZN6"/>
<comment type="caution">
    <text evidence="3">The sequence shown here is derived from an EMBL/GenBank/DDBJ whole genome shotgun (WGS) entry which is preliminary data.</text>
</comment>
<sequence>MLGKVWLSAAFGLRKGFDTLDALIFQPPPAGAATQDIQSEGAWQRVKRFSQAAAEAASGSAAAARAPTTRVVVEGGGPQPQQPAPSPGDWEWLITLIMLSSVLWSFWRFLQQRNPRAASMHA</sequence>
<evidence type="ECO:0000313" key="4">
    <source>
        <dbReference type="Proteomes" id="UP000279271"/>
    </source>
</evidence>